<name>A0ABR7NTV9_9FIRM</name>
<gene>
    <name evidence="2" type="ORF">H8708_10040</name>
</gene>
<feature type="transmembrane region" description="Helical" evidence="1">
    <location>
        <begin position="60"/>
        <end position="83"/>
    </location>
</feature>
<protein>
    <submittedName>
        <fullName evidence="2">DUF5058 family protein</fullName>
    </submittedName>
</protein>
<reference evidence="2 3" key="1">
    <citation type="submission" date="2020-08" db="EMBL/GenBank/DDBJ databases">
        <title>Genome public.</title>
        <authorList>
            <person name="Liu C."/>
            <person name="Sun Q."/>
        </authorList>
    </citation>
    <scope>NUCLEOTIDE SEQUENCE [LARGE SCALE GENOMIC DNA]</scope>
    <source>
        <strain evidence="2 3">BX10</strain>
    </source>
</reference>
<dbReference type="RefSeq" id="WP_022272951.1">
    <property type="nucleotide sequence ID" value="NZ_JACRTJ010000022.1"/>
</dbReference>
<feature type="transmembrane region" description="Helical" evidence="1">
    <location>
        <begin position="118"/>
        <end position="141"/>
    </location>
</feature>
<evidence type="ECO:0000313" key="3">
    <source>
        <dbReference type="Proteomes" id="UP000647491"/>
    </source>
</evidence>
<keyword evidence="3" id="KW-1185">Reference proteome</keyword>
<dbReference type="EMBL" id="JACRTJ010000022">
    <property type="protein sequence ID" value="MBC8599558.1"/>
    <property type="molecule type" value="Genomic_DNA"/>
</dbReference>
<dbReference type="Pfam" id="PF16481">
    <property type="entry name" value="DUF5058"/>
    <property type="match status" value="1"/>
</dbReference>
<evidence type="ECO:0000313" key="2">
    <source>
        <dbReference type="EMBL" id="MBC8599558.1"/>
    </source>
</evidence>
<evidence type="ECO:0000256" key="1">
    <source>
        <dbReference type="SAM" id="Phobius"/>
    </source>
</evidence>
<dbReference type="InterPro" id="IPR032479">
    <property type="entry name" value="DUF5058"/>
</dbReference>
<feature type="transmembrane region" description="Helical" evidence="1">
    <location>
        <begin position="215"/>
        <end position="230"/>
    </location>
</feature>
<feature type="transmembrane region" description="Helical" evidence="1">
    <location>
        <begin position="153"/>
        <end position="174"/>
    </location>
</feature>
<feature type="transmembrane region" description="Helical" evidence="1">
    <location>
        <begin position="12"/>
        <end position="30"/>
    </location>
</feature>
<keyword evidence="1" id="KW-1133">Transmembrane helix</keyword>
<feature type="transmembrane region" description="Helical" evidence="1">
    <location>
        <begin position="186"/>
        <end position="203"/>
    </location>
</feature>
<organism evidence="2 3">
    <name type="scientific">Enterocloster hominis</name>
    <name type="common">ex Liu et al. 2021</name>
    <dbReference type="NCBI Taxonomy" id="2763663"/>
    <lineage>
        <taxon>Bacteria</taxon>
        <taxon>Bacillati</taxon>
        <taxon>Bacillota</taxon>
        <taxon>Clostridia</taxon>
        <taxon>Lachnospirales</taxon>
        <taxon>Lachnospiraceae</taxon>
        <taxon>Enterocloster</taxon>
    </lineage>
</organism>
<dbReference type="Proteomes" id="UP000647491">
    <property type="component" value="Unassembled WGS sequence"/>
</dbReference>
<comment type="caution">
    <text evidence="2">The sequence shown here is derived from an EMBL/GenBank/DDBJ whole genome shotgun (WGS) entry which is preliminary data.</text>
</comment>
<sequence length="231" mass="24078">MDAMQLANSLPMWLACGTAVLLVVFQAVIFTKKAMDAAPKVGLTNDQVKRAMKSSALTSLGPSVVILSGMLSLLVSVGGPMAWMRLSFIGSVMFESIAAGIGTASAGVQLGVDEMTTFAFTMAVWTMILGSIGWIIVSTLTADKMEKVQNRMAGGNSALVGVISGAAMVGAFGGMVSQKLVAVDKSALSCVLGGVFMAILLYVSGKFKISWLKEWNLTIAILVAMIITALV</sequence>
<keyword evidence="1" id="KW-0812">Transmembrane</keyword>
<keyword evidence="1" id="KW-0472">Membrane</keyword>
<proteinExistence type="predicted"/>
<accession>A0ABR7NTV9</accession>